<dbReference type="InterPro" id="IPR016047">
    <property type="entry name" value="M23ase_b-sheet_dom"/>
</dbReference>
<sequence length="353" mass="36594">MKYRSLRPARSAATLISLLLVLGALSPATARAGVIGDFVAAILHAPEKQREASSGGGNLQTMALPKPAMNANPTAGRGGGDIVIVDDSALMPAEGPSGTIADLEKPKNSKISVYVVREGDTLNGIAKLFQVSPNTILWANDMPRGSVLRIGQRLTILPVTGVKYTVKKGDTLASIAKKFKGDATEIATFNDIDDANLVVGTDILIPDGEIAVAPASVKKNSAGTSPVLSSGPKGSAAEIGYYMIPLARYVKTQGVHGYNGVDLAAPIGTPILASAGGEVMVAKQGGWNGGYGNYVVIQHGNGSQTLYAHQSKVAVSPGQQVERGEVIGYVGSTGKSTGSHLHFEIRNGIRNPF</sequence>
<dbReference type="SUPFAM" id="SSF54106">
    <property type="entry name" value="LysM domain"/>
    <property type="match status" value="1"/>
</dbReference>
<feature type="chain" id="PRO_5009523510" description="LysM domain-containing protein" evidence="1">
    <location>
        <begin position="33"/>
        <end position="353"/>
    </location>
</feature>
<dbReference type="AlphaFoldDB" id="A0A1F6CRL1"/>
<feature type="signal peptide" evidence="1">
    <location>
        <begin position="1"/>
        <end position="32"/>
    </location>
</feature>
<evidence type="ECO:0000313" key="3">
    <source>
        <dbReference type="EMBL" id="OGG51512.1"/>
    </source>
</evidence>
<dbReference type="SMART" id="SM00257">
    <property type="entry name" value="LysM"/>
    <property type="match status" value="2"/>
</dbReference>
<comment type="caution">
    <text evidence="3">The sequence shown here is derived from an EMBL/GenBank/DDBJ whole genome shotgun (WGS) entry which is preliminary data.</text>
</comment>
<evidence type="ECO:0000259" key="2">
    <source>
        <dbReference type="PROSITE" id="PS51782"/>
    </source>
</evidence>
<dbReference type="SUPFAM" id="SSF51261">
    <property type="entry name" value="Duplicated hybrid motif"/>
    <property type="match status" value="1"/>
</dbReference>
<dbReference type="CDD" id="cd00118">
    <property type="entry name" value="LysM"/>
    <property type="match status" value="2"/>
</dbReference>
<feature type="domain" description="LysM" evidence="2">
    <location>
        <begin position="162"/>
        <end position="205"/>
    </location>
</feature>
<organism evidence="3 4">
    <name type="scientific">Candidatus Kaiserbacteria bacterium RIFCSPHIGHO2_01_FULL_54_36b</name>
    <dbReference type="NCBI Taxonomy" id="1798483"/>
    <lineage>
        <taxon>Bacteria</taxon>
        <taxon>Candidatus Kaiseribacteriota</taxon>
    </lineage>
</organism>
<dbReference type="InterPro" id="IPR018392">
    <property type="entry name" value="LysM"/>
</dbReference>
<dbReference type="InterPro" id="IPR050570">
    <property type="entry name" value="Cell_wall_metabolism_enzyme"/>
</dbReference>
<dbReference type="PANTHER" id="PTHR21666">
    <property type="entry name" value="PEPTIDASE-RELATED"/>
    <property type="match status" value="1"/>
</dbReference>
<dbReference type="PANTHER" id="PTHR21666:SF270">
    <property type="entry name" value="MUREIN HYDROLASE ACTIVATOR ENVC"/>
    <property type="match status" value="1"/>
</dbReference>
<dbReference type="Pfam" id="PF01476">
    <property type="entry name" value="LysM"/>
    <property type="match status" value="2"/>
</dbReference>
<dbReference type="PROSITE" id="PS51782">
    <property type="entry name" value="LYSM"/>
    <property type="match status" value="2"/>
</dbReference>
<dbReference type="Gene3D" id="3.10.350.10">
    <property type="entry name" value="LysM domain"/>
    <property type="match status" value="2"/>
</dbReference>
<dbReference type="InterPro" id="IPR011055">
    <property type="entry name" value="Dup_hybrid_motif"/>
</dbReference>
<dbReference type="EMBL" id="MFKW01000026">
    <property type="protein sequence ID" value="OGG51512.1"/>
    <property type="molecule type" value="Genomic_DNA"/>
</dbReference>
<reference evidence="3 4" key="1">
    <citation type="journal article" date="2016" name="Nat. Commun.">
        <title>Thousands of microbial genomes shed light on interconnected biogeochemical processes in an aquifer system.</title>
        <authorList>
            <person name="Anantharaman K."/>
            <person name="Brown C.T."/>
            <person name="Hug L.A."/>
            <person name="Sharon I."/>
            <person name="Castelle C.J."/>
            <person name="Probst A.J."/>
            <person name="Thomas B.C."/>
            <person name="Singh A."/>
            <person name="Wilkins M.J."/>
            <person name="Karaoz U."/>
            <person name="Brodie E.L."/>
            <person name="Williams K.H."/>
            <person name="Hubbard S.S."/>
            <person name="Banfield J.F."/>
        </authorList>
    </citation>
    <scope>NUCLEOTIDE SEQUENCE [LARGE SCALE GENOMIC DNA]</scope>
</reference>
<dbReference type="Proteomes" id="UP000176445">
    <property type="component" value="Unassembled WGS sequence"/>
</dbReference>
<dbReference type="InterPro" id="IPR036779">
    <property type="entry name" value="LysM_dom_sf"/>
</dbReference>
<feature type="domain" description="LysM" evidence="2">
    <location>
        <begin position="112"/>
        <end position="156"/>
    </location>
</feature>
<keyword evidence="1" id="KW-0732">Signal</keyword>
<evidence type="ECO:0000313" key="4">
    <source>
        <dbReference type="Proteomes" id="UP000176445"/>
    </source>
</evidence>
<name>A0A1F6CRL1_9BACT</name>
<dbReference type="Pfam" id="PF01551">
    <property type="entry name" value="Peptidase_M23"/>
    <property type="match status" value="1"/>
</dbReference>
<dbReference type="GO" id="GO:0004222">
    <property type="term" value="F:metalloendopeptidase activity"/>
    <property type="evidence" value="ECO:0007669"/>
    <property type="project" value="TreeGrafter"/>
</dbReference>
<evidence type="ECO:0000256" key="1">
    <source>
        <dbReference type="SAM" id="SignalP"/>
    </source>
</evidence>
<dbReference type="CDD" id="cd12797">
    <property type="entry name" value="M23_peptidase"/>
    <property type="match status" value="1"/>
</dbReference>
<protein>
    <recommendedName>
        <fullName evidence="2">LysM domain-containing protein</fullName>
    </recommendedName>
</protein>
<gene>
    <name evidence="3" type="ORF">A2704_04890</name>
</gene>
<proteinExistence type="predicted"/>
<accession>A0A1F6CRL1</accession>
<dbReference type="Gene3D" id="2.70.70.10">
    <property type="entry name" value="Glucose Permease (Domain IIA)"/>
    <property type="match status" value="1"/>
</dbReference>